<feature type="compositionally biased region" description="Polar residues" evidence="1">
    <location>
        <begin position="370"/>
        <end position="384"/>
    </location>
</feature>
<feature type="compositionally biased region" description="Low complexity" evidence="1">
    <location>
        <begin position="520"/>
        <end position="543"/>
    </location>
</feature>
<feature type="compositionally biased region" description="Basic and acidic residues" evidence="1">
    <location>
        <begin position="410"/>
        <end position="421"/>
    </location>
</feature>
<feature type="compositionally biased region" description="Polar residues" evidence="1">
    <location>
        <begin position="628"/>
        <end position="642"/>
    </location>
</feature>
<feature type="compositionally biased region" description="Polar residues" evidence="1">
    <location>
        <begin position="354"/>
        <end position="363"/>
    </location>
</feature>
<accession>A0ABD0KKL6</accession>
<feature type="region of interest" description="Disordered" evidence="1">
    <location>
        <begin position="397"/>
        <end position="474"/>
    </location>
</feature>
<dbReference type="EMBL" id="JACVVK020000161">
    <property type="protein sequence ID" value="KAK7487644.1"/>
    <property type="molecule type" value="Genomic_DNA"/>
</dbReference>
<evidence type="ECO:0000256" key="2">
    <source>
        <dbReference type="SAM" id="SignalP"/>
    </source>
</evidence>
<feature type="region of interest" description="Disordered" evidence="1">
    <location>
        <begin position="80"/>
        <end position="157"/>
    </location>
</feature>
<dbReference type="Pfam" id="PF01607">
    <property type="entry name" value="CBM_14"/>
    <property type="match status" value="1"/>
</dbReference>
<evidence type="ECO:0000313" key="5">
    <source>
        <dbReference type="Proteomes" id="UP001519460"/>
    </source>
</evidence>
<feature type="region of interest" description="Disordered" evidence="1">
    <location>
        <begin position="200"/>
        <end position="223"/>
    </location>
</feature>
<feature type="region of interest" description="Disordered" evidence="1">
    <location>
        <begin position="507"/>
        <end position="642"/>
    </location>
</feature>
<dbReference type="InterPro" id="IPR036508">
    <property type="entry name" value="Chitin-bd_dom_sf"/>
</dbReference>
<feature type="compositionally biased region" description="Polar residues" evidence="1">
    <location>
        <begin position="91"/>
        <end position="107"/>
    </location>
</feature>
<keyword evidence="5" id="KW-1185">Reference proteome</keyword>
<comment type="caution">
    <text evidence="4">The sequence shown here is derived from an EMBL/GenBank/DDBJ whole genome shotgun (WGS) entry which is preliminary data.</text>
</comment>
<dbReference type="Proteomes" id="UP001519460">
    <property type="component" value="Unassembled WGS sequence"/>
</dbReference>
<dbReference type="PROSITE" id="PS50940">
    <property type="entry name" value="CHIT_BIND_II"/>
    <property type="match status" value="1"/>
</dbReference>
<sequence length="680" mass="75148">MATVVWYLAACAALAHLISSFECPEQRTQALIPDPEDCRKYYHCLPGNRVFPMQCPNGLVFDARQKVCIWDSTARSCAPDTKLEPIKPWQPSDSSNKASTPAPQRNKSYNRQKTAKAKNSRKQSQNQRRRNQPEANKRKPVTPRPFGEGDVRGGLSRESTEGVNLIGNILATLGFDVPSHDNPADQGIPVNPDAMLRQESDRAEKVSPVHNNDNSGDTSNDRKGLLFQDMNRQNARQQHARHRRSPEDSYAYFPDPSSCTAFYHCYNWQPMRKLCPPGCSLTTRPTSATGRTTGWRTTDYDFTTPPSTADPDYDGFGTTSDSIFSSSDPQPSGKPVWSRRQQQSSTNEKERSVTSKQESQAQNDVGEFETTAQPQGLDESNGNNGVEVIRGKFLSVKNPKDRNSGYSLRSYDDAKDTDSKPMRSPFDSPRKENPAHRRGLYGAPNTKNFDYFDVPKTDQNVPKERNIRPLGSNDWRTTDSSFSWMVTSSLPQGHDIVKPELYASNDIKKSSDKDAENKSTDAPATTTASTLRTSSTTAQPTKTTSEKQPATSKSTVSSSTSVLPNVTTTTSVPAEEKKNTSISGDSATTVTTTGTTDSGKTNTTEETSTTSEPASFQTTSQAEEDSTQHSPSNQTRSSTDKTNFTASTITTAFLHNHEIVYKSISDDSCSSIYVYHQQHH</sequence>
<feature type="compositionally biased region" description="Polar residues" evidence="1">
    <location>
        <begin position="317"/>
        <end position="330"/>
    </location>
</feature>
<feature type="region of interest" description="Disordered" evidence="1">
    <location>
        <begin position="283"/>
        <end position="384"/>
    </location>
</feature>
<feature type="compositionally biased region" description="Low complexity" evidence="1">
    <location>
        <begin position="283"/>
        <end position="294"/>
    </location>
</feature>
<evidence type="ECO:0000313" key="4">
    <source>
        <dbReference type="EMBL" id="KAK7487644.1"/>
    </source>
</evidence>
<dbReference type="Gene3D" id="2.170.140.10">
    <property type="entry name" value="Chitin binding domain"/>
    <property type="match status" value="2"/>
</dbReference>
<feature type="compositionally biased region" description="Basic and acidic residues" evidence="1">
    <location>
        <begin position="453"/>
        <end position="467"/>
    </location>
</feature>
<feature type="domain" description="Chitin-binding type-2" evidence="3">
    <location>
        <begin position="20"/>
        <end position="79"/>
    </location>
</feature>
<keyword evidence="2" id="KW-0732">Signal</keyword>
<dbReference type="InterPro" id="IPR002557">
    <property type="entry name" value="Chitin-bd_dom"/>
</dbReference>
<name>A0ABD0KKL6_9CAEN</name>
<dbReference type="SUPFAM" id="SSF57625">
    <property type="entry name" value="Invertebrate chitin-binding proteins"/>
    <property type="match status" value="2"/>
</dbReference>
<reference evidence="4 5" key="1">
    <citation type="journal article" date="2023" name="Sci. Data">
        <title>Genome assembly of the Korean intertidal mud-creeper Batillaria attramentaria.</title>
        <authorList>
            <person name="Patra A.K."/>
            <person name="Ho P.T."/>
            <person name="Jun S."/>
            <person name="Lee S.J."/>
            <person name="Kim Y."/>
            <person name="Won Y.J."/>
        </authorList>
    </citation>
    <scope>NUCLEOTIDE SEQUENCE [LARGE SCALE GENOMIC DNA]</scope>
    <source>
        <strain evidence="4">Wonlab-2016</strain>
    </source>
</reference>
<feature type="chain" id="PRO_5044817316" description="Chitin-binding type-2 domain-containing protein" evidence="2">
    <location>
        <begin position="21"/>
        <end position="680"/>
    </location>
</feature>
<dbReference type="AlphaFoldDB" id="A0ABD0KKL6"/>
<feature type="signal peptide" evidence="2">
    <location>
        <begin position="1"/>
        <end position="20"/>
    </location>
</feature>
<feature type="compositionally biased region" description="Low complexity" evidence="1">
    <location>
        <begin position="551"/>
        <end position="572"/>
    </location>
</feature>
<evidence type="ECO:0000259" key="3">
    <source>
        <dbReference type="PROSITE" id="PS50940"/>
    </source>
</evidence>
<feature type="compositionally biased region" description="Basic and acidic residues" evidence="1">
    <location>
        <begin position="507"/>
        <end position="519"/>
    </location>
</feature>
<organism evidence="4 5">
    <name type="scientific">Batillaria attramentaria</name>
    <dbReference type="NCBI Taxonomy" id="370345"/>
    <lineage>
        <taxon>Eukaryota</taxon>
        <taxon>Metazoa</taxon>
        <taxon>Spiralia</taxon>
        <taxon>Lophotrochozoa</taxon>
        <taxon>Mollusca</taxon>
        <taxon>Gastropoda</taxon>
        <taxon>Caenogastropoda</taxon>
        <taxon>Sorbeoconcha</taxon>
        <taxon>Cerithioidea</taxon>
        <taxon>Batillariidae</taxon>
        <taxon>Batillaria</taxon>
    </lineage>
</organism>
<feature type="compositionally biased region" description="Low complexity" evidence="1">
    <location>
        <begin position="588"/>
        <end position="612"/>
    </location>
</feature>
<evidence type="ECO:0000256" key="1">
    <source>
        <dbReference type="SAM" id="MobiDB-lite"/>
    </source>
</evidence>
<feature type="compositionally biased region" description="Polar residues" evidence="1">
    <location>
        <begin position="209"/>
        <end position="218"/>
    </location>
</feature>
<dbReference type="SMART" id="SM00494">
    <property type="entry name" value="ChtBD2"/>
    <property type="match status" value="1"/>
</dbReference>
<proteinExistence type="predicted"/>
<feature type="compositionally biased region" description="Basic residues" evidence="1">
    <location>
        <begin position="108"/>
        <end position="121"/>
    </location>
</feature>
<protein>
    <recommendedName>
        <fullName evidence="3">Chitin-binding type-2 domain-containing protein</fullName>
    </recommendedName>
</protein>
<gene>
    <name evidence="4" type="ORF">BaRGS_00021063</name>
</gene>